<evidence type="ECO:0000313" key="3">
    <source>
        <dbReference type="Proteomes" id="UP000236291"/>
    </source>
</evidence>
<reference evidence="2 3" key="2">
    <citation type="journal article" date="2017" name="Front. Plant Sci.">
        <title>Gene Classification and Mining of Molecular Markers Useful in Red Clover (Trifolium pratense) Breeding.</title>
        <authorList>
            <person name="Istvanek J."/>
            <person name="Dluhosova J."/>
            <person name="Dluhos P."/>
            <person name="Patkova L."/>
            <person name="Nedelnik J."/>
            <person name="Repkova J."/>
        </authorList>
    </citation>
    <scope>NUCLEOTIDE SEQUENCE [LARGE SCALE GENOMIC DNA]</scope>
    <source>
        <strain evidence="3">cv. Tatra</strain>
        <tissue evidence="2">Young leaves</tissue>
    </source>
</reference>
<dbReference type="EMBL" id="ASHM01056407">
    <property type="protein sequence ID" value="PNX88388.1"/>
    <property type="molecule type" value="Genomic_DNA"/>
</dbReference>
<organism evidence="2 3">
    <name type="scientific">Trifolium pratense</name>
    <name type="common">Red clover</name>
    <dbReference type="NCBI Taxonomy" id="57577"/>
    <lineage>
        <taxon>Eukaryota</taxon>
        <taxon>Viridiplantae</taxon>
        <taxon>Streptophyta</taxon>
        <taxon>Embryophyta</taxon>
        <taxon>Tracheophyta</taxon>
        <taxon>Spermatophyta</taxon>
        <taxon>Magnoliopsida</taxon>
        <taxon>eudicotyledons</taxon>
        <taxon>Gunneridae</taxon>
        <taxon>Pentapetalae</taxon>
        <taxon>rosids</taxon>
        <taxon>fabids</taxon>
        <taxon>Fabales</taxon>
        <taxon>Fabaceae</taxon>
        <taxon>Papilionoideae</taxon>
        <taxon>50 kb inversion clade</taxon>
        <taxon>NPAAA clade</taxon>
        <taxon>Hologalegina</taxon>
        <taxon>IRL clade</taxon>
        <taxon>Trifolieae</taxon>
        <taxon>Trifolium</taxon>
    </lineage>
</organism>
<accession>A0A2K3MC75</accession>
<reference evidence="2 3" key="1">
    <citation type="journal article" date="2014" name="Am. J. Bot.">
        <title>Genome assembly and annotation for red clover (Trifolium pratense; Fabaceae).</title>
        <authorList>
            <person name="Istvanek J."/>
            <person name="Jaros M."/>
            <person name="Krenek A."/>
            <person name="Repkova J."/>
        </authorList>
    </citation>
    <scope>NUCLEOTIDE SEQUENCE [LARGE SCALE GENOMIC DNA]</scope>
    <source>
        <strain evidence="3">cv. Tatra</strain>
        <tissue evidence="2">Young leaves</tissue>
    </source>
</reference>
<proteinExistence type="predicted"/>
<comment type="caution">
    <text evidence="2">The sequence shown here is derived from an EMBL/GenBank/DDBJ whole genome shotgun (WGS) entry which is preliminary data.</text>
</comment>
<dbReference type="Proteomes" id="UP000236291">
    <property type="component" value="Unassembled WGS sequence"/>
</dbReference>
<feature type="region of interest" description="Disordered" evidence="1">
    <location>
        <begin position="29"/>
        <end position="49"/>
    </location>
</feature>
<feature type="compositionally biased region" description="Low complexity" evidence="1">
    <location>
        <begin position="29"/>
        <end position="40"/>
    </location>
</feature>
<evidence type="ECO:0000313" key="2">
    <source>
        <dbReference type="EMBL" id="PNX88388.1"/>
    </source>
</evidence>
<feature type="non-terminal residue" evidence="2">
    <location>
        <position position="1"/>
    </location>
</feature>
<gene>
    <name evidence="2" type="ORF">L195_g044491</name>
</gene>
<dbReference type="AlphaFoldDB" id="A0A2K3MC75"/>
<sequence length="49" mass="5115">VIPLASFYSLVPQAENAVVHVDCVISNDDFSSSTASSDKSLGFSGSFFA</sequence>
<evidence type="ECO:0000256" key="1">
    <source>
        <dbReference type="SAM" id="MobiDB-lite"/>
    </source>
</evidence>
<protein>
    <submittedName>
        <fullName evidence="2">Uncharacterized protein</fullName>
    </submittedName>
</protein>
<name>A0A2K3MC75_TRIPR</name>